<sequence>MIDVISALHIAWRNQSNYDGCGARYGAAAAADDVLVRAGAVAVSYY</sequence>
<reference evidence="1" key="1">
    <citation type="submission" date="2020-06" db="EMBL/GenBank/DDBJ databases">
        <title>Paenibacillus sp. nov., isolated from soil.</title>
        <authorList>
            <person name="Seo Y.L."/>
        </authorList>
    </citation>
    <scope>NUCLEOTIDE SEQUENCE [LARGE SCALE GENOMIC DNA]</scope>
    <source>
        <strain evidence="1">JW14</strain>
    </source>
</reference>
<gene>
    <name evidence="1" type="ORF">HPT30_11450</name>
</gene>
<accession>A0A850EHZ7</accession>
<dbReference type="Proteomes" id="UP000564806">
    <property type="component" value="Unassembled WGS sequence"/>
</dbReference>
<comment type="caution">
    <text evidence="1">The sequence shown here is derived from an EMBL/GenBank/DDBJ whole genome shotgun (WGS) entry which is preliminary data.</text>
</comment>
<dbReference type="RefSeq" id="WP_175371518.1">
    <property type="nucleotide sequence ID" value="NZ_JABWCS010000205.1"/>
</dbReference>
<protein>
    <submittedName>
        <fullName evidence="1">Uncharacterized protein</fullName>
    </submittedName>
</protein>
<dbReference type="AlphaFoldDB" id="A0A850EHZ7"/>
<evidence type="ECO:0000313" key="2">
    <source>
        <dbReference type="Proteomes" id="UP000564806"/>
    </source>
</evidence>
<organism evidence="1 2">
    <name type="scientific">Paenibacillus agri</name>
    <dbReference type="NCBI Taxonomy" id="2744309"/>
    <lineage>
        <taxon>Bacteria</taxon>
        <taxon>Bacillati</taxon>
        <taxon>Bacillota</taxon>
        <taxon>Bacilli</taxon>
        <taxon>Bacillales</taxon>
        <taxon>Paenibacillaceae</taxon>
        <taxon>Paenibacillus</taxon>
    </lineage>
</organism>
<name>A0A850EHZ7_9BACL</name>
<keyword evidence="2" id="KW-1185">Reference proteome</keyword>
<proteinExistence type="predicted"/>
<evidence type="ECO:0000313" key="1">
    <source>
        <dbReference type="EMBL" id="NUU60963.1"/>
    </source>
</evidence>
<dbReference type="EMBL" id="JABWCS010000205">
    <property type="protein sequence ID" value="NUU60963.1"/>
    <property type="molecule type" value="Genomic_DNA"/>
</dbReference>